<proteinExistence type="predicted"/>
<keyword evidence="2" id="KW-1185">Reference proteome</keyword>
<dbReference type="Proteomes" id="UP000257109">
    <property type="component" value="Unassembled WGS sequence"/>
</dbReference>
<accession>A0A371FXG8</accession>
<organism evidence="1 2">
    <name type="scientific">Mucuna pruriens</name>
    <name type="common">Velvet bean</name>
    <name type="synonym">Dolichos pruriens</name>
    <dbReference type="NCBI Taxonomy" id="157652"/>
    <lineage>
        <taxon>Eukaryota</taxon>
        <taxon>Viridiplantae</taxon>
        <taxon>Streptophyta</taxon>
        <taxon>Embryophyta</taxon>
        <taxon>Tracheophyta</taxon>
        <taxon>Spermatophyta</taxon>
        <taxon>Magnoliopsida</taxon>
        <taxon>eudicotyledons</taxon>
        <taxon>Gunneridae</taxon>
        <taxon>Pentapetalae</taxon>
        <taxon>rosids</taxon>
        <taxon>fabids</taxon>
        <taxon>Fabales</taxon>
        <taxon>Fabaceae</taxon>
        <taxon>Papilionoideae</taxon>
        <taxon>50 kb inversion clade</taxon>
        <taxon>NPAAA clade</taxon>
        <taxon>indigoferoid/millettioid clade</taxon>
        <taxon>Phaseoleae</taxon>
        <taxon>Mucuna</taxon>
    </lineage>
</organism>
<name>A0A371FXG8_MUCPR</name>
<comment type="caution">
    <text evidence="1">The sequence shown here is derived from an EMBL/GenBank/DDBJ whole genome shotgun (WGS) entry which is preliminary data.</text>
</comment>
<protein>
    <submittedName>
        <fullName evidence="1">Uncharacterized protein</fullName>
    </submittedName>
</protein>
<evidence type="ECO:0000313" key="1">
    <source>
        <dbReference type="EMBL" id="RDX82753.1"/>
    </source>
</evidence>
<gene>
    <name evidence="1" type="ORF">CR513_36416</name>
</gene>
<feature type="non-terminal residue" evidence="1">
    <location>
        <position position="1"/>
    </location>
</feature>
<dbReference type="AlphaFoldDB" id="A0A371FXG8"/>
<evidence type="ECO:0000313" key="2">
    <source>
        <dbReference type="Proteomes" id="UP000257109"/>
    </source>
</evidence>
<reference evidence="1" key="1">
    <citation type="submission" date="2018-05" db="EMBL/GenBank/DDBJ databases">
        <title>Draft genome of Mucuna pruriens seed.</title>
        <authorList>
            <person name="Nnadi N.E."/>
            <person name="Vos R."/>
            <person name="Hasami M.H."/>
            <person name="Devisetty U.K."/>
            <person name="Aguiy J.C."/>
        </authorList>
    </citation>
    <scope>NUCLEOTIDE SEQUENCE [LARGE SCALE GENOMIC DNA]</scope>
    <source>
        <strain evidence="1">JCA_2017</strain>
    </source>
</reference>
<sequence length="163" mass="18747">MTMFIKLICPKTFGERLQNLGQILFKKGNMMHIWKEHPLYLNDLSLGEGLRGSKRKYNTICPPSRTKENIKEAILCTIFLHSSWFLEVLNGYYALILYSLLCSDLSKILKNILYILCDERQAELYQDTCTKGHILANKKINSLCKSKLESKTIPTETEGVPTK</sequence>
<dbReference type="EMBL" id="QJKJ01007562">
    <property type="protein sequence ID" value="RDX82753.1"/>
    <property type="molecule type" value="Genomic_DNA"/>
</dbReference>